<dbReference type="PANTHER" id="PTHR12709">
    <property type="entry name" value="DNA-DIRECTED RNA POLYMERASE II, III"/>
    <property type="match status" value="1"/>
</dbReference>
<dbReference type="Pfam" id="PF03876">
    <property type="entry name" value="SHS2_Rpb7-N"/>
    <property type="match status" value="1"/>
</dbReference>
<dbReference type="SUPFAM" id="SSF50249">
    <property type="entry name" value="Nucleic acid-binding proteins"/>
    <property type="match status" value="1"/>
</dbReference>
<dbReference type="GO" id="GO:0003697">
    <property type="term" value="F:single-stranded DNA binding"/>
    <property type="evidence" value="ECO:0007669"/>
    <property type="project" value="TreeGrafter"/>
</dbReference>
<reference evidence="10 11" key="1">
    <citation type="journal article" date="2018" name="Sci. Rep.">
        <title>Genomic signatures of local adaptation to the degree of environmental predictability in rotifers.</title>
        <authorList>
            <person name="Franch-Gras L."/>
            <person name="Hahn C."/>
            <person name="Garcia-Roger E.M."/>
            <person name="Carmona M.J."/>
            <person name="Serra M."/>
            <person name="Gomez A."/>
        </authorList>
    </citation>
    <scope>NUCLEOTIDE SEQUENCE [LARGE SCALE GENOMIC DNA]</scope>
    <source>
        <strain evidence="10">HYR1</strain>
    </source>
</reference>
<dbReference type="OrthoDB" id="1162399at2759"/>
<dbReference type="InterPro" id="IPR045113">
    <property type="entry name" value="Rpb7-like"/>
</dbReference>
<evidence type="ECO:0000259" key="9">
    <source>
        <dbReference type="Pfam" id="PF03876"/>
    </source>
</evidence>
<comment type="similarity">
    <text evidence="2">Belongs to the eukaryotic RPB7/RPC8 RNA polymerase subunit family.</text>
</comment>
<dbReference type="Pfam" id="PF00575">
    <property type="entry name" value="S1"/>
    <property type="match status" value="1"/>
</dbReference>
<dbReference type="GO" id="GO:0003727">
    <property type="term" value="F:single-stranded RNA binding"/>
    <property type="evidence" value="ECO:0007669"/>
    <property type="project" value="TreeGrafter"/>
</dbReference>
<evidence type="ECO:0000256" key="2">
    <source>
        <dbReference type="ARBA" id="ARBA00009307"/>
    </source>
</evidence>
<evidence type="ECO:0000256" key="5">
    <source>
        <dbReference type="ARBA" id="ARBA00023163"/>
    </source>
</evidence>
<evidence type="ECO:0000256" key="7">
    <source>
        <dbReference type="ARBA" id="ARBA00073912"/>
    </source>
</evidence>
<dbReference type="GO" id="GO:0031369">
    <property type="term" value="F:translation initiation factor binding"/>
    <property type="evidence" value="ECO:0007669"/>
    <property type="project" value="TreeGrafter"/>
</dbReference>
<dbReference type="InterPro" id="IPR012340">
    <property type="entry name" value="NA-bd_OB-fold"/>
</dbReference>
<evidence type="ECO:0000256" key="3">
    <source>
        <dbReference type="ARBA" id="ARBA00015928"/>
    </source>
</evidence>
<evidence type="ECO:0000259" key="8">
    <source>
        <dbReference type="Pfam" id="PF00575"/>
    </source>
</evidence>
<dbReference type="FunFam" id="3.30.1490.120:FF:000001">
    <property type="entry name" value="DNA-directed RNA polymerase II subunit RPB7"/>
    <property type="match status" value="1"/>
</dbReference>
<dbReference type="GO" id="GO:0045948">
    <property type="term" value="P:positive regulation of translational initiation"/>
    <property type="evidence" value="ECO:0007669"/>
    <property type="project" value="TreeGrafter"/>
</dbReference>
<feature type="domain" description="RNA polymerase Rpb7-like N-terminal" evidence="9">
    <location>
        <begin position="11"/>
        <end position="64"/>
    </location>
</feature>
<name>A0A3M7T509_BRAPC</name>
<dbReference type="InterPro" id="IPR036898">
    <property type="entry name" value="RNA_pol_Rpb7-like_N_sf"/>
</dbReference>
<evidence type="ECO:0000313" key="11">
    <source>
        <dbReference type="Proteomes" id="UP000276133"/>
    </source>
</evidence>
<gene>
    <name evidence="10" type="ORF">BpHYR1_008502</name>
</gene>
<comment type="subcellular location">
    <subcellularLocation>
        <location evidence="1">Nucleus</location>
    </subcellularLocation>
</comment>
<dbReference type="GO" id="GO:0060213">
    <property type="term" value="P:positive regulation of nuclear-transcribed mRNA poly(A) tail shortening"/>
    <property type="evidence" value="ECO:0007669"/>
    <property type="project" value="TreeGrafter"/>
</dbReference>
<accession>A0A3M7T509</accession>
<evidence type="ECO:0000256" key="1">
    <source>
        <dbReference type="ARBA" id="ARBA00004123"/>
    </source>
</evidence>
<dbReference type="AlphaFoldDB" id="A0A3M7T509"/>
<feature type="domain" description="S1 motif" evidence="8">
    <location>
        <begin position="79"/>
        <end position="153"/>
    </location>
</feature>
<evidence type="ECO:0000256" key="6">
    <source>
        <dbReference type="ARBA" id="ARBA00023242"/>
    </source>
</evidence>
<protein>
    <recommendedName>
        <fullName evidence="3">DNA-directed RNA polymerase II subunit RPB7</fullName>
    </recommendedName>
    <alternativeName>
        <fullName evidence="7">DNA-directed RNA polymerase II subunit rpb7</fullName>
    </alternativeName>
</protein>
<dbReference type="PANTHER" id="PTHR12709:SF4">
    <property type="entry name" value="DNA-DIRECTED RNA POLYMERASE II SUBUNIT RPB7"/>
    <property type="match status" value="1"/>
</dbReference>
<comment type="caution">
    <text evidence="10">The sequence shown here is derived from an EMBL/GenBank/DDBJ whole genome shotgun (WGS) entry which is preliminary data.</text>
</comment>
<keyword evidence="10" id="KW-0808">Transferase</keyword>
<dbReference type="STRING" id="10195.A0A3M7T509"/>
<dbReference type="Proteomes" id="UP000276133">
    <property type="component" value="Unassembled WGS sequence"/>
</dbReference>
<dbReference type="Gene3D" id="2.40.50.140">
    <property type="entry name" value="Nucleic acid-binding proteins"/>
    <property type="match status" value="1"/>
</dbReference>
<keyword evidence="4 10" id="KW-0240">DNA-directed RNA polymerase</keyword>
<keyword evidence="11" id="KW-1185">Reference proteome</keyword>
<dbReference type="Gene3D" id="3.30.1490.120">
    <property type="entry name" value="RNA polymerase Rpb7-like, N-terminal domain"/>
    <property type="match status" value="1"/>
</dbReference>
<dbReference type="CDD" id="cd04462">
    <property type="entry name" value="S1_RNAPII_Rpb7"/>
    <property type="match status" value="1"/>
</dbReference>
<evidence type="ECO:0000313" key="10">
    <source>
        <dbReference type="EMBL" id="RNA42989.1"/>
    </source>
</evidence>
<dbReference type="InterPro" id="IPR005576">
    <property type="entry name" value="Rpb7-like_N"/>
</dbReference>
<keyword evidence="5" id="KW-0804">Transcription</keyword>
<dbReference type="InterPro" id="IPR003029">
    <property type="entry name" value="S1_domain"/>
</dbReference>
<dbReference type="EMBL" id="REGN01000289">
    <property type="protein sequence ID" value="RNA42989.1"/>
    <property type="molecule type" value="Genomic_DNA"/>
</dbReference>
<dbReference type="GO" id="GO:0006367">
    <property type="term" value="P:transcription initiation at RNA polymerase II promoter"/>
    <property type="evidence" value="ECO:0007669"/>
    <property type="project" value="TreeGrafter"/>
</dbReference>
<dbReference type="CDD" id="cd04329">
    <property type="entry name" value="RNAP_II_Rpb7_N"/>
    <property type="match status" value="1"/>
</dbReference>
<organism evidence="10 11">
    <name type="scientific">Brachionus plicatilis</name>
    <name type="common">Marine rotifer</name>
    <name type="synonym">Brachionus muelleri</name>
    <dbReference type="NCBI Taxonomy" id="10195"/>
    <lineage>
        <taxon>Eukaryota</taxon>
        <taxon>Metazoa</taxon>
        <taxon>Spiralia</taxon>
        <taxon>Gnathifera</taxon>
        <taxon>Rotifera</taxon>
        <taxon>Eurotatoria</taxon>
        <taxon>Monogononta</taxon>
        <taxon>Pseudotrocha</taxon>
        <taxon>Ploima</taxon>
        <taxon>Brachionidae</taxon>
        <taxon>Brachionus</taxon>
    </lineage>
</organism>
<evidence type="ECO:0000256" key="4">
    <source>
        <dbReference type="ARBA" id="ARBA00022478"/>
    </source>
</evidence>
<sequence>MFYHISLKHEILLHPRYFGPNLLETVRQKLLYEVEGTCSGKYGFIIAITTIDTIGTGLIQPGRGYVIYPVEYKAIVFRPFKGEVLDAVVSQVNKIGLRCEIGPLECFVSRHCIPLEMDFDPNAASPCYKSKDEESVIQKNDEIRIKIIGLRIDATDIYAIGTLRDDYLGTIN</sequence>
<proteinExistence type="inferred from homology"/>
<dbReference type="FunFam" id="2.40.50.140:FF:000043">
    <property type="entry name" value="DNA-directed RNA polymerase II subunit RPB7"/>
    <property type="match status" value="1"/>
</dbReference>
<keyword evidence="10" id="KW-0548">Nucleotidyltransferase</keyword>
<dbReference type="SUPFAM" id="SSF88798">
    <property type="entry name" value="N-terminal, heterodimerisation domain of RBP7 (RpoE)"/>
    <property type="match status" value="1"/>
</dbReference>
<dbReference type="GO" id="GO:0000932">
    <property type="term" value="C:P-body"/>
    <property type="evidence" value="ECO:0007669"/>
    <property type="project" value="TreeGrafter"/>
</dbReference>
<dbReference type="GO" id="GO:0005665">
    <property type="term" value="C:RNA polymerase II, core complex"/>
    <property type="evidence" value="ECO:0007669"/>
    <property type="project" value="TreeGrafter"/>
</dbReference>
<dbReference type="GO" id="GO:0016779">
    <property type="term" value="F:nucleotidyltransferase activity"/>
    <property type="evidence" value="ECO:0007669"/>
    <property type="project" value="UniProtKB-KW"/>
</dbReference>
<keyword evidence="6" id="KW-0539">Nucleus</keyword>